<evidence type="ECO:0008006" key="3">
    <source>
        <dbReference type="Google" id="ProtNLM"/>
    </source>
</evidence>
<dbReference type="EMBL" id="KQ241678">
    <property type="protein sequence ID" value="KNC85900.1"/>
    <property type="molecule type" value="Genomic_DNA"/>
</dbReference>
<dbReference type="RefSeq" id="XP_014159802.1">
    <property type="nucleotide sequence ID" value="XM_014304327.1"/>
</dbReference>
<gene>
    <name evidence="1" type="ORF">SARC_01938</name>
</gene>
<dbReference type="GeneID" id="25902442"/>
<evidence type="ECO:0000313" key="2">
    <source>
        <dbReference type="Proteomes" id="UP000054560"/>
    </source>
</evidence>
<sequence>MPLNEVAIAGLPIRSDYHKVWQLAEIPLYTNGAAQVEQNVNTSIYQEAKNICRFKWKIISFGADFSGNSSKDVFVCASIPRSQISSSMEEYAMLTSHLEGEYRVKKDYCVCPLDIGRKCVHVASLVWTVVQQSGWAAANDFERYKYDSSIKQSDDDEDSNLCTSKESKWDVPSFVTGNIDEDV</sequence>
<accession>A0A0L0GA75</accession>
<dbReference type="Proteomes" id="UP000054560">
    <property type="component" value="Unassembled WGS sequence"/>
</dbReference>
<dbReference type="AlphaFoldDB" id="A0A0L0GA75"/>
<name>A0A0L0GA75_9EUKA</name>
<keyword evidence="2" id="KW-1185">Reference proteome</keyword>
<reference evidence="1 2" key="1">
    <citation type="submission" date="2011-02" db="EMBL/GenBank/DDBJ databases">
        <title>The Genome Sequence of Sphaeroforma arctica JP610.</title>
        <authorList>
            <consortium name="The Broad Institute Genome Sequencing Platform"/>
            <person name="Russ C."/>
            <person name="Cuomo C."/>
            <person name="Young S.K."/>
            <person name="Zeng Q."/>
            <person name="Gargeya S."/>
            <person name="Alvarado L."/>
            <person name="Berlin A."/>
            <person name="Chapman S.B."/>
            <person name="Chen Z."/>
            <person name="Freedman E."/>
            <person name="Gellesch M."/>
            <person name="Goldberg J."/>
            <person name="Griggs A."/>
            <person name="Gujja S."/>
            <person name="Heilman E."/>
            <person name="Heiman D."/>
            <person name="Howarth C."/>
            <person name="Mehta T."/>
            <person name="Neiman D."/>
            <person name="Pearson M."/>
            <person name="Roberts A."/>
            <person name="Saif S."/>
            <person name="Shea T."/>
            <person name="Shenoy N."/>
            <person name="Sisk P."/>
            <person name="Stolte C."/>
            <person name="Sykes S."/>
            <person name="White J."/>
            <person name="Yandava C."/>
            <person name="Burger G."/>
            <person name="Gray M.W."/>
            <person name="Holland P.W.H."/>
            <person name="King N."/>
            <person name="Lang F.B.F."/>
            <person name="Roger A.J."/>
            <person name="Ruiz-Trillo I."/>
            <person name="Haas B."/>
            <person name="Nusbaum C."/>
            <person name="Birren B."/>
        </authorList>
    </citation>
    <scope>NUCLEOTIDE SEQUENCE [LARGE SCALE GENOMIC DNA]</scope>
    <source>
        <strain evidence="1 2">JP610</strain>
    </source>
</reference>
<organism evidence="1 2">
    <name type="scientific">Sphaeroforma arctica JP610</name>
    <dbReference type="NCBI Taxonomy" id="667725"/>
    <lineage>
        <taxon>Eukaryota</taxon>
        <taxon>Ichthyosporea</taxon>
        <taxon>Ichthyophonida</taxon>
        <taxon>Sphaeroforma</taxon>
    </lineage>
</organism>
<proteinExistence type="predicted"/>
<evidence type="ECO:0000313" key="1">
    <source>
        <dbReference type="EMBL" id="KNC85900.1"/>
    </source>
</evidence>
<protein>
    <recommendedName>
        <fullName evidence="3">SWIM-type domain-containing protein</fullName>
    </recommendedName>
</protein>